<organism evidence="2 3">
    <name type="scientific">Hypholoma sublateritium (strain FD-334 SS-4)</name>
    <dbReference type="NCBI Taxonomy" id="945553"/>
    <lineage>
        <taxon>Eukaryota</taxon>
        <taxon>Fungi</taxon>
        <taxon>Dikarya</taxon>
        <taxon>Basidiomycota</taxon>
        <taxon>Agaricomycotina</taxon>
        <taxon>Agaricomycetes</taxon>
        <taxon>Agaricomycetidae</taxon>
        <taxon>Agaricales</taxon>
        <taxon>Agaricineae</taxon>
        <taxon>Strophariaceae</taxon>
        <taxon>Hypholoma</taxon>
    </lineage>
</organism>
<dbReference type="Proteomes" id="UP000054270">
    <property type="component" value="Unassembled WGS sequence"/>
</dbReference>
<keyword evidence="1" id="KW-0732">Signal</keyword>
<evidence type="ECO:0008006" key="4">
    <source>
        <dbReference type="Google" id="ProtNLM"/>
    </source>
</evidence>
<dbReference type="OMA" id="FTGRYCF"/>
<dbReference type="OrthoDB" id="2954648at2759"/>
<protein>
    <recommendedName>
        <fullName evidence="4">Lipocalin/cytosolic fatty-acid binding domain-containing protein</fullName>
    </recommendedName>
</protein>
<evidence type="ECO:0000256" key="1">
    <source>
        <dbReference type="SAM" id="SignalP"/>
    </source>
</evidence>
<sequence length="201" mass="22315">MRHFRGIPVALAIATTHIFALSAGNSSIGHLDPECPTGLHPGFEVSTFRYNVPAQNFFDATGSFFQGEWYSIVNLTTNGVDNTIGATREANFTGDFFKEELVQFYRSSTELVIAYKLISPPFHFSDPFPDFTAAYTEEYRVMSICAGSATFISFVSVICTDKPAVAYDTYYRYHQQVFSGFATQFNASMFDGTCPLSVEAL</sequence>
<keyword evidence="3" id="KW-1185">Reference proteome</keyword>
<reference evidence="3" key="1">
    <citation type="submission" date="2014-04" db="EMBL/GenBank/DDBJ databases">
        <title>Evolutionary Origins and Diversification of the Mycorrhizal Mutualists.</title>
        <authorList>
            <consortium name="DOE Joint Genome Institute"/>
            <consortium name="Mycorrhizal Genomics Consortium"/>
            <person name="Kohler A."/>
            <person name="Kuo A."/>
            <person name="Nagy L.G."/>
            <person name="Floudas D."/>
            <person name="Copeland A."/>
            <person name="Barry K.W."/>
            <person name="Cichocki N."/>
            <person name="Veneault-Fourrey C."/>
            <person name="LaButti K."/>
            <person name="Lindquist E.A."/>
            <person name="Lipzen A."/>
            <person name="Lundell T."/>
            <person name="Morin E."/>
            <person name="Murat C."/>
            <person name="Riley R."/>
            <person name="Ohm R."/>
            <person name="Sun H."/>
            <person name="Tunlid A."/>
            <person name="Henrissat B."/>
            <person name="Grigoriev I.V."/>
            <person name="Hibbett D.S."/>
            <person name="Martin F."/>
        </authorList>
    </citation>
    <scope>NUCLEOTIDE SEQUENCE [LARGE SCALE GENOMIC DNA]</scope>
    <source>
        <strain evidence="3">FD-334 SS-4</strain>
    </source>
</reference>
<dbReference type="EMBL" id="KN817558">
    <property type="protein sequence ID" value="KJA21410.1"/>
    <property type="molecule type" value="Genomic_DNA"/>
</dbReference>
<accession>A0A0D2PND1</accession>
<feature type="signal peptide" evidence="1">
    <location>
        <begin position="1"/>
        <end position="20"/>
    </location>
</feature>
<gene>
    <name evidence="2" type="ORF">HYPSUDRAFT_42057</name>
</gene>
<dbReference type="AlphaFoldDB" id="A0A0D2PND1"/>
<name>A0A0D2PND1_HYPSF</name>
<evidence type="ECO:0000313" key="2">
    <source>
        <dbReference type="EMBL" id="KJA21410.1"/>
    </source>
</evidence>
<feature type="chain" id="PRO_5002265920" description="Lipocalin/cytosolic fatty-acid binding domain-containing protein" evidence="1">
    <location>
        <begin position="21"/>
        <end position="201"/>
    </location>
</feature>
<proteinExistence type="predicted"/>
<evidence type="ECO:0000313" key="3">
    <source>
        <dbReference type="Proteomes" id="UP000054270"/>
    </source>
</evidence>